<keyword evidence="2" id="KW-1185">Reference proteome</keyword>
<reference evidence="1" key="2">
    <citation type="journal article" date="2020" name="Nat. Commun.">
        <title>Large-scale genome sequencing of mycorrhizal fungi provides insights into the early evolution of symbiotic traits.</title>
        <authorList>
            <person name="Miyauchi S."/>
            <person name="Kiss E."/>
            <person name="Kuo A."/>
            <person name="Drula E."/>
            <person name="Kohler A."/>
            <person name="Sanchez-Garcia M."/>
            <person name="Morin E."/>
            <person name="Andreopoulos B."/>
            <person name="Barry K.W."/>
            <person name="Bonito G."/>
            <person name="Buee M."/>
            <person name="Carver A."/>
            <person name="Chen C."/>
            <person name="Cichocki N."/>
            <person name="Clum A."/>
            <person name="Culley D."/>
            <person name="Crous P.W."/>
            <person name="Fauchery L."/>
            <person name="Girlanda M."/>
            <person name="Hayes R.D."/>
            <person name="Keri Z."/>
            <person name="LaButti K."/>
            <person name="Lipzen A."/>
            <person name="Lombard V."/>
            <person name="Magnuson J."/>
            <person name="Maillard F."/>
            <person name="Murat C."/>
            <person name="Nolan M."/>
            <person name="Ohm R.A."/>
            <person name="Pangilinan J."/>
            <person name="Pereira M.F."/>
            <person name="Perotto S."/>
            <person name="Peter M."/>
            <person name="Pfister S."/>
            <person name="Riley R."/>
            <person name="Sitrit Y."/>
            <person name="Stielow J.B."/>
            <person name="Szollosi G."/>
            <person name="Zifcakova L."/>
            <person name="Stursova M."/>
            <person name="Spatafora J.W."/>
            <person name="Tedersoo L."/>
            <person name="Vaario L.M."/>
            <person name="Yamada A."/>
            <person name="Yan M."/>
            <person name="Wang P."/>
            <person name="Xu J."/>
            <person name="Bruns T."/>
            <person name="Baldrian P."/>
            <person name="Vilgalys R."/>
            <person name="Dunand C."/>
            <person name="Henrissat B."/>
            <person name="Grigoriev I.V."/>
            <person name="Hibbett D."/>
            <person name="Nagy L.G."/>
            <person name="Martin F.M."/>
        </authorList>
    </citation>
    <scope>NUCLEOTIDE SEQUENCE</scope>
    <source>
        <strain evidence="1">P2</strain>
    </source>
</reference>
<proteinExistence type="predicted"/>
<name>A0ACB6ZNW7_THEGA</name>
<protein>
    <submittedName>
        <fullName evidence="1">NuA4-domain-containing protein</fullName>
    </submittedName>
</protein>
<reference evidence="1" key="1">
    <citation type="submission" date="2019-10" db="EMBL/GenBank/DDBJ databases">
        <authorList>
            <consortium name="DOE Joint Genome Institute"/>
            <person name="Kuo A."/>
            <person name="Miyauchi S."/>
            <person name="Kiss E."/>
            <person name="Drula E."/>
            <person name="Kohler A."/>
            <person name="Sanchez-Garcia M."/>
            <person name="Andreopoulos B."/>
            <person name="Barry K.W."/>
            <person name="Bonito G."/>
            <person name="Buee M."/>
            <person name="Carver A."/>
            <person name="Chen C."/>
            <person name="Cichocki N."/>
            <person name="Clum A."/>
            <person name="Culley D."/>
            <person name="Crous P.W."/>
            <person name="Fauchery L."/>
            <person name="Girlanda M."/>
            <person name="Hayes R."/>
            <person name="Keri Z."/>
            <person name="Labutti K."/>
            <person name="Lipzen A."/>
            <person name="Lombard V."/>
            <person name="Magnuson J."/>
            <person name="Maillard F."/>
            <person name="Morin E."/>
            <person name="Murat C."/>
            <person name="Nolan M."/>
            <person name="Ohm R."/>
            <person name="Pangilinan J."/>
            <person name="Pereira M."/>
            <person name="Perotto S."/>
            <person name="Peter M."/>
            <person name="Riley R."/>
            <person name="Sitrit Y."/>
            <person name="Stielow B."/>
            <person name="Szollosi G."/>
            <person name="Zifcakova L."/>
            <person name="Stursova M."/>
            <person name="Spatafora J.W."/>
            <person name="Tedersoo L."/>
            <person name="Vaario L.-M."/>
            <person name="Yamada A."/>
            <person name="Yan M."/>
            <person name="Wang P."/>
            <person name="Xu J."/>
            <person name="Bruns T."/>
            <person name="Baldrian P."/>
            <person name="Vilgalys R."/>
            <person name="Henrissat B."/>
            <person name="Grigoriev I.V."/>
            <person name="Hibbett D."/>
            <person name="Nagy L.G."/>
            <person name="Martin F.M."/>
        </authorList>
    </citation>
    <scope>NUCLEOTIDE SEQUENCE</scope>
    <source>
        <strain evidence="1">P2</strain>
    </source>
</reference>
<sequence length="194" mass="21428">MAANAANPATPAATLPTVEDKAAFEAAKKDLVQALTRKRNADKQLAQVEVQLYHLEASYLTETTTNSGGNIITGFENYLKNQGIGRRKFEVTDSDRMFSASSTTYQRSLELMGEGDESTATQDDYKPTTVVVPPVKQRDESAANAKKLRDREYQRMKRAQKKRSTIASDDESVTSAAGRKPVKRARTSTMNDDD</sequence>
<accession>A0ACB6ZNW7</accession>
<dbReference type="Proteomes" id="UP000886501">
    <property type="component" value="Unassembled WGS sequence"/>
</dbReference>
<evidence type="ECO:0000313" key="2">
    <source>
        <dbReference type="Proteomes" id="UP000886501"/>
    </source>
</evidence>
<gene>
    <name evidence="1" type="ORF">BDM02DRAFT_3163365</name>
</gene>
<comment type="caution">
    <text evidence="1">The sequence shown here is derived from an EMBL/GenBank/DDBJ whole genome shotgun (WGS) entry which is preliminary data.</text>
</comment>
<evidence type="ECO:0000313" key="1">
    <source>
        <dbReference type="EMBL" id="KAF9651332.1"/>
    </source>
</evidence>
<organism evidence="1 2">
    <name type="scientific">Thelephora ganbajun</name>
    <name type="common">Ganba fungus</name>
    <dbReference type="NCBI Taxonomy" id="370292"/>
    <lineage>
        <taxon>Eukaryota</taxon>
        <taxon>Fungi</taxon>
        <taxon>Dikarya</taxon>
        <taxon>Basidiomycota</taxon>
        <taxon>Agaricomycotina</taxon>
        <taxon>Agaricomycetes</taxon>
        <taxon>Thelephorales</taxon>
        <taxon>Thelephoraceae</taxon>
        <taxon>Thelephora</taxon>
    </lineage>
</organism>
<dbReference type="EMBL" id="MU117976">
    <property type="protein sequence ID" value="KAF9651332.1"/>
    <property type="molecule type" value="Genomic_DNA"/>
</dbReference>